<reference evidence="2 3" key="1">
    <citation type="submission" date="2015-11" db="EMBL/GenBank/DDBJ databases">
        <authorList>
            <person name="Sahl J."/>
            <person name="Wagner D."/>
            <person name="Keim P."/>
        </authorList>
    </citation>
    <scope>NUCLEOTIDE SEQUENCE [LARGE SCALE GENOMIC DNA]</scope>
    <source>
        <strain evidence="2 3">BDU18</strain>
    </source>
</reference>
<accession>A0ABR5TAP2</accession>
<feature type="region of interest" description="Disordered" evidence="1">
    <location>
        <begin position="40"/>
        <end position="72"/>
    </location>
</feature>
<gene>
    <name evidence="2" type="ORF">WS72_03645</name>
</gene>
<comment type="caution">
    <text evidence="2">The sequence shown here is derived from an EMBL/GenBank/DDBJ whole genome shotgun (WGS) entry which is preliminary data.</text>
</comment>
<dbReference type="EMBL" id="LNJQ01000001">
    <property type="protein sequence ID" value="KWZ42061.1"/>
    <property type="molecule type" value="Genomic_DNA"/>
</dbReference>
<organism evidence="2 3">
    <name type="scientific">Burkholderia savannae</name>
    <dbReference type="NCBI Taxonomy" id="1637837"/>
    <lineage>
        <taxon>Bacteria</taxon>
        <taxon>Pseudomonadati</taxon>
        <taxon>Pseudomonadota</taxon>
        <taxon>Betaproteobacteria</taxon>
        <taxon>Burkholderiales</taxon>
        <taxon>Burkholderiaceae</taxon>
        <taxon>Burkholderia</taxon>
        <taxon>pseudomallei group</taxon>
    </lineage>
</organism>
<proteinExistence type="predicted"/>
<sequence>MLVLALAPARGSAASLETERRQTRVRIDVVLRRRGKLRACSARRPRAEQARTRRTRSRAARRRAARPLAFVD</sequence>
<feature type="compositionally biased region" description="Basic residues" evidence="1">
    <location>
        <begin position="52"/>
        <end position="65"/>
    </location>
</feature>
<evidence type="ECO:0000313" key="3">
    <source>
        <dbReference type="Proteomes" id="UP000070255"/>
    </source>
</evidence>
<evidence type="ECO:0000313" key="2">
    <source>
        <dbReference type="EMBL" id="KWZ42061.1"/>
    </source>
</evidence>
<evidence type="ECO:0000256" key="1">
    <source>
        <dbReference type="SAM" id="MobiDB-lite"/>
    </source>
</evidence>
<protein>
    <submittedName>
        <fullName evidence="2">Uncharacterized protein</fullName>
    </submittedName>
</protein>
<keyword evidence="3" id="KW-1185">Reference proteome</keyword>
<dbReference type="Proteomes" id="UP000070255">
    <property type="component" value="Unassembled WGS sequence"/>
</dbReference>
<name>A0ABR5TAP2_9BURK</name>